<keyword evidence="1" id="KW-0812">Transmembrane</keyword>
<feature type="transmembrane region" description="Helical" evidence="1">
    <location>
        <begin position="51"/>
        <end position="68"/>
    </location>
</feature>
<keyword evidence="1" id="KW-0472">Membrane</keyword>
<keyword evidence="3" id="KW-1185">Reference proteome</keyword>
<dbReference type="Proteomes" id="UP000249547">
    <property type="component" value="Unassembled WGS sequence"/>
</dbReference>
<dbReference type="AlphaFoldDB" id="A0A327Q1W6"/>
<feature type="transmembrane region" description="Helical" evidence="1">
    <location>
        <begin position="116"/>
        <end position="137"/>
    </location>
</feature>
<evidence type="ECO:0000313" key="2">
    <source>
        <dbReference type="EMBL" id="RAI97711.1"/>
    </source>
</evidence>
<protein>
    <submittedName>
        <fullName evidence="2">Uncharacterized protein</fullName>
    </submittedName>
</protein>
<evidence type="ECO:0000313" key="3">
    <source>
        <dbReference type="Proteomes" id="UP000249547"/>
    </source>
</evidence>
<evidence type="ECO:0000256" key="1">
    <source>
        <dbReference type="SAM" id="Phobius"/>
    </source>
</evidence>
<name>A0A327Q1W6_9BACT</name>
<dbReference type="RefSeq" id="WP_111600389.1">
    <property type="nucleotide sequence ID" value="NZ_QLLL01000014.1"/>
</dbReference>
<sequence length="148" mass="15931">MDRRALTFAILSTLGIISSVFAWIKFTGSLLGVSMNSMPGVNGYDTDSGKINALCCLAMLVVSVIPAITFNTKRVIFILGSVINMAAVGYYIYSFKTLDGSVELIKIATAMMDLSIMPYAAFLIAMGGFLYALMVGADYDSEDEPTYA</sequence>
<proteinExistence type="predicted"/>
<comment type="caution">
    <text evidence="2">The sequence shown here is derived from an EMBL/GenBank/DDBJ whole genome shotgun (WGS) entry which is preliminary data.</text>
</comment>
<dbReference type="EMBL" id="QLLL01000014">
    <property type="protein sequence ID" value="RAI97711.1"/>
    <property type="molecule type" value="Genomic_DNA"/>
</dbReference>
<gene>
    <name evidence="2" type="ORF">LX64_05015</name>
</gene>
<accession>A0A327Q1W6</accession>
<reference evidence="2 3" key="1">
    <citation type="submission" date="2018-06" db="EMBL/GenBank/DDBJ databases">
        <title>Genomic Encyclopedia of Archaeal and Bacterial Type Strains, Phase II (KMG-II): from individual species to whole genera.</title>
        <authorList>
            <person name="Goeker M."/>
        </authorList>
    </citation>
    <scope>NUCLEOTIDE SEQUENCE [LARGE SCALE GENOMIC DNA]</scope>
    <source>
        <strain evidence="2 3">DSM 23857</strain>
    </source>
</reference>
<organism evidence="2 3">
    <name type="scientific">Chitinophaga skermanii</name>
    <dbReference type="NCBI Taxonomy" id="331697"/>
    <lineage>
        <taxon>Bacteria</taxon>
        <taxon>Pseudomonadati</taxon>
        <taxon>Bacteroidota</taxon>
        <taxon>Chitinophagia</taxon>
        <taxon>Chitinophagales</taxon>
        <taxon>Chitinophagaceae</taxon>
        <taxon>Chitinophaga</taxon>
    </lineage>
</organism>
<keyword evidence="1" id="KW-1133">Transmembrane helix</keyword>
<feature type="transmembrane region" description="Helical" evidence="1">
    <location>
        <begin position="75"/>
        <end position="93"/>
    </location>
</feature>